<evidence type="ECO:0000313" key="3">
    <source>
        <dbReference type="Proteomes" id="UP000660265"/>
    </source>
</evidence>
<dbReference type="Proteomes" id="UP000660265">
    <property type="component" value="Unassembled WGS sequence"/>
</dbReference>
<dbReference type="SUPFAM" id="SSF47413">
    <property type="entry name" value="lambda repressor-like DNA-binding domains"/>
    <property type="match status" value="1"/>
</dbReference>
<gene>
    <name evidence="2" type="ORF">GCM10011583_57750</name>
</gene>
<evidence type="ECO:0000313" key="2">
    <source>
        <dbReference type="EMBL" id="GGK18314.1"/>
    </source>
</evidence>
<comment type="caution">
    <text evidence="2">The sequence shown here is derived from an EMBL/GenBank/DDBJ whole genome shotgun (WGS) entry which is preliminary data.</text>
</comment>
<dbReference type="Gene3D" id="1.10.260.40">
    <property type="entry name" value="lambda repressor-like DNA-binding domains"/>
    <property type="match status" value="1"/>
</dbReference>
<dbReference type="CDD" id="cd00093">
    <property type="entry name" value="HTH_XRE"/>
    <property type="match status" value="1"/>
</dbReference>
<proteinExistence type="predicted"/>
<dbReference type="PROSITE" id="PS50943">
    <property type="entry name" value="HTH_CROC1"/>
    <property type="match status" value="1"/>
</dbReference>
<dbReference type="EMBL" id="BMMV01000023">
    <property type="protein sequence ID" value="GGK18314.1"/>
    <property type="molecule type" value="Genomic_DNA"/>
</dbReference>
<dbReference type="InterPro" id="IPR001387">
    <property type="entry name" value="Cro/C1-type_HTH"/>
</dbReference>
<dbReference type="Pfam" id="PF13560">
    <property type="entry name" value="HTH_31"/>
    <property type="match status" value="1"/>
</dbReference>
<name>A0ABQ2EP77_9ACTN</name>
<protein>
    <recommendedName>
        <fullName evidence="1">HTH cro/C1-type domain-containing protein</fullName>
    </recommendedName>
</protein>
<keyword evidence="3" id="KW-1185">Reference proteome</keyword>
<dbReference type="InterPro" id="IPR010982">
    <property type="entry name" value="Lambda_DNA-bd_dom_sf"/>
</dbReference>
<accession>A0ABQ2EP77</accession>
<organism evidence="2 3">
    <name type="scientific">Streptomyces camponoticapitis</name>
    <dbReference type="NCBI Taxonomy" id="1616125"/>
    <lineage>
        <taxon>Bacteria</taxon>
        <taxon>Bacillati</taxon>
        <taxon>Actinomycetota</taxon>
        <taxon>Actinomycetes</taxon>
        <taxon>Kitasatosporales</taxon>
        <taxon>Streptomycetaceae</taxon>
        <taxon>Streptomyces</taxon>
    </lineage>
</organism>
<feature type="domain" description="HTH cro/C1-type" evidence="1">
    <location>
        <begin position="51"/>
        <end position="110"/>
    </location>
</feature>
<dbReference type="SMART" id="SM00530">
    <property type="entry name" value="HTH_XRE"/>
    <property type="match status" value="1"/>
</dbReference>
<sequence length="202" mass="22532">MVMHMDEIVTQTSRYARAAFLHRLTDMSEQQQYGRRAVEIGPTGRTVAENLARLRKARGLSTRQLSAALEDIGRSLSPSGITRMEKAERHVTADELLALAATLRVNPSALLLPATTEGDFEVTGVGRINAQTLWEWADGERPLRVPKGDDGSAYADFQLHARPKFRRRYKVADAASRQLMQNDGANIIDDGQSIRIQMNEED</sequence>
<reference evidence="3" key="1">
    <citation type="journal article" date="2019" name="Int. J. Syst. Evol. Microbiol.">
        <title>The Global Catalogue of Microorganisms (GCM) 10K type strain sequencing project: providing services to taxonomists for standard genome sequencing and annotation.</title>
        <authorList>
            <consortium name="The Broad Institute Genomics Platform"/>
            <consortium name="The Broad Institute Genome Sequencing Center for Infectious Disease"/>
            <person name="Wu L."/>
            <person name="Ma J."/>
        </authorList>
    </citation>
    <scope>NUCLEOTIDE SEQUENCE [LARGE SCALE GENOMIC DNA]</scope>
    <source>
        <strain evidence="3">CGMCC 4.7275</strain>
    </source>
</reference>
<evidence type="ECO:0000259" key="1">
    <source>
        <dbReference type="PROSITE" id="PS50943"/>
    </source>
</evidence>